<dbReference type="EMBL" id="CAWUPB010001195">
    <property type="protein sequence ID" value="CAK7355455.1"/>
    <property type="molecule type" value="Genomic_DNA"/>
</dbReference>
<sequence length="55" mass="6354">MVSEATNQKKDVKIRNEIVDDVNKMENDAILARWMGRIIYPYGQASQIESCSHQE</sequence>
<gene>
    <name evidence="1" type="ORF">DCAF_LOCUS25715</name>
</gene>
<keyword evidence="2" id="KW-1185">Reference proteome</keyword>
<comment type="caution">
    <text evidence="1">The sequence shown here is derived from an EMBL/GenBank/DDBJ whole genome shotgun (WGS) entry which is preliminary data.</text>
</comment>
<name>A0AAV1SSC1_9ROSI</name>
<dbReference type="AlphaFoldDB" id="A0AAV1SSC1"/>
<protein>
    <submittedName>
        <fullName evidence="1">Uncharacterized protein</fullName>
    </submittedName>
</protein>
<evidence type="ECO:0000313" key="1">
    <source>
        <dbReference type="EMBL" id="CAK7355455.1"/>
    </source>
</evidence>
<proteinExistence type="predicted"/>
<reference evidence="1 2" key="1">
    <citation type="submission" date="2024-01" db="EMBL/GenBank/DDBJ databases">
        <authorList>
            <person name="Waweru B."/>
        </authorList>
    </citation>
    <scope>NUCLEOTIDE SEQUENCE [LARGE SCALE GENOMIC DNA]</scope>
</reference>
<accession>A0AAV1SSC1</accession>
<evidence type="ECO:0000313" key="2">
    <source>
        <dbReference type="Proteomes" id="UP001314170"/>
    </source>
</evidence>
<dbReference type="Proteomes" id="UP001314170">
    <property type="component" value="Unassembled WGS sequence"/>
</dbReference>
<organism evidence="1 2">
    <name type="scientific">Dovyalis caffra</name>
    <dbReference type="NCBI Taxonomy" id="77055"/>
    <lineage>
        <taxon>Eukaryota</taxon>
        <taxon>Viridiplantae</taxon>
        <taxon>Streptophyta</taxon>
        <taxon>Embryophyta</taxon>
        <taxon>Tracheophyta</taxon>
        <taxon>Spermatophyta</taxon>
        <taxon>Magnoliopsida</taxon>
        <taxon>eudicotyledons</taxon>
        <taxon>Gunneridae</taxon>
        <taxon>Pentapetalae</taxon>
        <taxon>rosids</taxon>
        <taxon>fabids</taxon>
        <taxon>Malpighiales</taxon>
        <taxon>Salicaceae</taxon>
        <taxon>Flacourtieae</taxon>
        <taxon>Dovyalis</taxon>
    </lineage>
</organism>